<gene>
    <name evidence="1" type="ORF">FUA48_14255</name>
</gene>
<evidence type="ECO:0000313" key="2">
    <source>
        <dbReference type="Proteomes" id="UP000321222"/>
    </source>
</evidence>
<dbReference type="OrthoDB" id="1327430at2"/>
<organism evidence="1 2">
    <name type="scientific">Flavobacterium alkalisoli</name>
    <dbReference type="NCBI Taxonomy" id="2602769"/>
    <lineage>
        <taxon>Bacteria</taxon>
        <taxon>Pseudomonadati</taxon>
        <taxon>Bacteroidota</taxon>
        <taxon>Flavobacteriia</taxon>
        <taxon>Flavobacteriales</taxon>
        <taxon>Flavobacteriaceae</taxon>
        <taxon>Flavobacterium</taxon>
    </lineage>
</organism>
<dbReference type="RefSeq" id="WP_147584150.1">
    <property type="nucleotide sequence ID" value="NZ_CP042831.1"/>
</dbReference>
<keyword evidence="2" id="KW-1185">Reference proteome</keyword>
<proteinExistence type="predicted"/>
<name>A0A5B9G118_9FLAO</name>
<dbReference type="Proteomes" id="UP000321222">
    <property type="component" value="Chromosome"/>
</dbReference>
<dbReference type="EMBL" id="CP042831">
    <property type="protein sequence ID" value="QEE50697.1"/>
    <property type="molecule type" value="Genomic_DNA"/>
</dbReference>
<dbReference type="KEGG" id="fak:FUA48_14255"/>
<sequence length="530" mass="61180">MISKHDCIGLTGDTEDINVLLTENKLSEASLVFPNVNSIMIPKKALYNLSKYTSKPLLKAVDPKIEVAVEKCLVFLSNLAMTYYTEDKWKKLYSGILHDQSKKGNNNTCIYPKIVDVLTKGTSKGAFIEVNNQYYEGESRKYRLTETYLKAGLTQYTIKDSKLIQRLNSIYYTRLDTAIKNPVCRNLISIYPKLELPTSEELLAIGKKLVKEGRETKRGKLLTMRNKHSNEYWSDYTNRSFVEDNIRLFEFLTSRGFMIPSEGDDKSGHRVVDSFTLMPSWIREQITIGGIKLRERDYTALHPNIAIKLYGGKQSNITHQNVAEKASIDIIDVKQEHLSFFNKTWKGMQKSPLYQHYQQTEPVMLENLRKDKKKNGYKVTSRKMFKIEVDIMTEVIQHLNSVGIQVLYVYDALLCEEKDRQVVTETMNSTILEHGVKTSVKIESPVQGETIQCKQYRLDEEINLYEVLPAMSFTIEESMTIICDFDFSKMQMSELVKYIGKQRKEQQYNDYNGVRITPEHIDALKTIIAT</sequence>
<evidence type="ECO:0000313" key="1">
    <source>
        <dbReference type="EMBL" id="QEE50697.1"/>
    </source>
</evidence>
<accession>A0A5B9G118</accession>
<protein>
    <submittedName>
        <fullName evidence="1">Uncharacterized protein</fullName>
    </submittedName>
</protein>
<reference evidence="1 2" key="1">
    <citation type="submission" date="2019-08" db="EMBL/GenBank/DDBJ databases">
        <title>Flavobacterium alkalisoli sp. nov., isolated from rhizosphere soil of Suaeda salsa.</title>
        <authorList>
            <person name="Sun J.-Q."/>
            <person name="Xu L."/>
        </authorList>
    </citation>
    <scope>NUCLEOTIDE SEQUENCE [LARGE SCALE GENOMIC DNA]</scope>
    <source>
        <strain evidence="1 2">XS-5</strain>
    </source>
</reference>
<dbReference type="AlphaFoldDB" id="A0A5B9G118"/>